<name>A0AAW1J1R3_POPJA</name>
<evidence type="ECO:0000313" key="1">
    <source>
        <dbReference type="EMBL" id="KAK9696726.1"/>
    </source>
</evidence>
<protein>
    <recommendedName>
        <fullName evidence="3">BESS domain-containing protein</fullName>
    </recommendedName>
</protein>
<keyword evidence="2" id="KW-1185">Reference proteome</keyword>
<sequence>MVSERLRNDTDDAFNIFGKNVAVKLRALPKQTKLYTEKLINDLLFEAEMGNVDKNTKIVTLANKSNNLINTNLYINNDTMGHVYPHSSYNPYLQSNEYSRPVSDSAMSQNDSNVSTFFGTYQPIEDNR</sequence>
<evidence type="ECO:0008006" key="3">
    <source>
        <dbReference type="Google" id="ProtNLM"/>
    </source>
</evidence>
<dbReference type="Proteomes" id="UP001458880">
    <property type="component" value="Unassembled WGS sequence"/>
</dbReference>
<comment type="caution">
    <text evidence="1">The sequence shown here is derived from an EMBL/GenBank/DDBJ whole genome shotgun (WGS) entry which is preliminary data.</text>
</comment>
<gene>
    <name evidence="1" type="ORF">QE152_g31373</name>
</gene>
<organism evidence="1 2">
    <name type="scientific">Popillia japonica</name>
    <name type="common">Japanese beetle</name>
    <dbReference type="NCBI Taxonomy" id="7064"/>
    <lineage>
        <taxon>Eukaryota</taxon>
        <taxon>Metazoa</taxon>
        <taxon>Ecdysozoa</taxon>
        <taxon>Arthropoda</taxon>
        <taxon>Hexapoda</taxon>
        <taxon>Insecta</taxon>
        <taxon>Pterygota</taxon>
        <taxon>Neoptera</taxon>
        <taxon>Endopterygota</taxon>
        <taxon>Coleoptera</taxon>
        <taxon>Polyphaga</taxon>
        <taxon>Scarabaeiformia</taxon>
        <taxon>Scarabaeidae</taxon>
        <taxon>Rutelinae</taxon>
        <taxon>Popillia</taxon>
    </lineage>
</organism>
<reference evidence="1 2" key="1">
    <citation type="journal article" date="2024" name="BMC Genomics">
        <title>De novo assembly and annotation of Popillia japonica's genome with initial clues to its potential as an invasive pest.</title>
        <authorList>
            <person name="Cucini C."/>
            <person name="Boschi S."/>
            <person name="Funari R."/>
            <person name="Cardaioli E."/>
            <person name="Iannotti N."/>
            <person name="Marturano G."/>
            <person name="Paoli F."/>
            <person name="Bruttini M."/>
            <person name="Carapelli A."/>
            <person name="Frati F."/>
            <person name="Nardi F."/>
        </authorList>
    </citation>
    <scope>NUCLEOTIDE SEQUENCE [LARGE SCALE GENOMIC DNA]</scope>
    <source>
        <strain evidence="1">DMR45628</strain>
    </source>
</reference>
<accession>A0AAW1J1R3</accession>
<proteinExistence type="predicted"/>
<dbReference type="AlphaFoldDB" id="A0AAW1J1R3"/>
<evidence type="ECO:0000313" key="2">
    <source>
        <dbReference type="Proteomes" id="UP001458880"/>
    </source>
</evidence>
<dbReference type="EMBL" id="JASPKY010000443">
    <property type="protein sequence ID" value="KAK9696726.1"/>
    <property type="molecule type" value="Genomic_DNA"/>
</dbReference>